<evidence type="ECO:0000313" key="1">
    <source>
        <dbReference type="EMBL" id="OBS68261.1"/>
    </source>
</evidence>
<dbReference type="AlphaFoldDB" id="A0A1A6GPY8"/>
<keyword evidence="2" id="KW-1185">Reference proteome</keyword>
<protein>
    <submittedName>
        <fullName evidence="1">Uncharacterized protein</fullName>
    </submittedName>
</protein>
<name>A0A1A6GPY8_NEOLE</name>
<evidence type="ECO:0000313" key="2">
    <source>
        <dbReference type="Proteomes" id="UP000092124"/>
    </source>
</evidence>
<reference evidence="1 2" key="1">
    <citation type="submission" date="2016-06" db="EMBL/GenBank/DDBJ databases">
        <title>The Draft Genome Sequence and Annotation of the Desert Woodrat Neotoma lepida.</title>
        <authorList>
            <person name="Campbell M."/>
            <person name="Oakeson K.F."/>
            <person name="Yandell M."/>
            <person name="Halpert J.R."/>
            <person name="Dearing D."/>
        </authorList>
    </citation>
    <scope>NUCLEOTIDE SEQUENCE [LARGE SCALE GENOMIC DNA]</scope>
    <source>
        <strain evidence="1">417</strain>
        <tissue evidence="1">Liver</tissue>
    </source>
</reference>
<dbReference type="Proteomes" id="UP000092124">
    <property type="component" value="Unassembled WGS sequence"/>
</dbReference>
<comment type="caution">
    <text evidence="1">The sequence shown here is derived from an EMBL/GenBank/DDBJ whole genome shotgun (WGS) entry which is preliminary data.</text>
</comment>
<accession>A0A1A6GPY8</accession>
<proteinExistence type="predicted"/>
<dbReference type="OrthoDB" id="9531426at2759"/>
<organism evidence="1 2">
    <name type="scientific">Neotoma lepida</name>
    <name type="common">Desert woodrat</name>
    <dbReference type="NCBI Taxonomy" id="56216"/>
    <lineage>
        <taxon>Eukaryota</taxon>
        <taxon>Metazoa</taxon>
        <taxon>Chordata</taxon>
        <taxon>Craniata</taxon>
        <taxon>Vertebrata</taxon>
        <taxon>Euteleostomi</taxon>
        <taxon>Mammalia</taxon>
        <taxon>Eutheria</taxon>
        <taxon>Euarchontoglires</taxon>
        <taxon>Glires</taxon>
        <taxon>Rodentia</taxon>
        <taxon>Myomorpha</taxon>
        <taxon>Muroidea</taxon>
        <taxon>Cricetidae</taxon>
        <taxon>Neotominae</taxon>
        <taxon>Neotoma</taxon>
    </lineage>
</organism>
<gene>
    <name evidence="1" type="ORF">A6R68_03198</name>
</gene>
<sequence length="129" mass="14289">MTLQKFVGPCPSLPTPCATFYPPYAIPGPPKSALIASEYSAFFFGVLRKLISVQPPQLGRINMHYSECTTAETDGVQAKCWPSTQGFDKKFISLQSNSAHILLYLLYNGSFHPSSGWVDNEELKQSSHM</sequence>
<dbReference type="EMBL" id="LZPO01075998">
    <property type="protein sequence ID" value="OBS68261.1"/>
    <property type="molecule type" value="Genomic_DNA"/>
</dbReference>